<dbReference type="InterPro" id="IPR026912">
    <property type="entry name" value="Adenine_deam_C"/>
</dbReference>
<dbReference type="NCBIfam" id="TIGR01178">
    <property type="entry name" value="ade"/>
    <property type="match status" value="1"/>
</dbReference>
<evidence type="ECO:0000256" key="5">
    <source>
        <dbReference type="ARBA" id="ARBA00047720"/>
    </source>
</evidence>
<dbReference type="EMBL" id="JADWYK010000001">
    <property type="protein sequence ID" value="MBG8552521.1"/>
    <property type="molecule type" value="Genomic_DNA"/>
</dbReference>
<comment type="catalytic activity">
    <reaction evidence="5 6">
        <text>adenine + H2O + H(+) = hypoxanthine + NH4(+)</text>
        <dbReference type="Rhea" id="RHEA:23688"/>
        <dbReference type="ChEBI" id="CHEBI:15377"/>
        <dbReference type="ChEBI" id="CHEBI:15378"/>
        <dbReference type="ChEBI" id="CHEBI:16708"/>
        <dbReference type="ChEBI" id="CHEBI:17368"/>
        <dbReference type="ChEBI" id="CHEBI:28938"/>
        <dbReference type="EC" id="3.5.4.2"/>
    </reaction>
</comment>
<dbReference type="PANTHER" id="PTHR11113:SF2">
    <property type="entry name" value="ADENINE DEAMINASE"/>
    <property type="match status" value="1"/>
</dbReference>
<evidence type="ECO:0000256" key="3">
    <source>
        <dbReference type="ARBA" id="ARBA00022801"/>
    </source>
</evidence>
<dbReference type="CDD" id="cd01295">
    <property type="entry name" value="AdeC"/>
    <property type="match status" value="1"/>
</dbReference>
<evidence type="ECO:0000256" key="4">
    <source>
        <dbReference type="ARBA" id="ARBA00023211"/>
    </source>
</evidence>
<dbReference type="GO" id="GO:0000034">
    <property type="term" value="F:adenine deaminase activity"/>
    <property type="evidence" value="ECO:0007669"/>
    <property type="project" value="UniProtKB-EC"/>
</dbReference>
<organism evidence="9 10">
    <name type="scientific">Hymenobacter guriensis</name>
    <dbReference type="NCBI Taxonomy" id="2793065"/>
    <lineage>
        <taxon>Bacteria</taxon>
        <taxon>Pseudomonadati</taxon>
        <taxon>Bacteroidota</taxon>
        <taxon>Cytophagia</taxon>
        <taxon>Cytophagales</taxon>
        <taxon>Hymenobacteraceae</taxon>
        <taxon>Hymenobacter</taxon>
    </lineage>
</organism>
<dbReference type="InterPro" id="IPR032466">
    <property type="entry name" value="Metal_Hydrolase"/>
</dbReference>
<keyword evidence="4 6" id="KW-0464">Manganese</keyword>
<evidence type="ECO:0000256" key="2">
    <source>
        <dbReference type="ARBA" id="ARBA00012782"/>
    </source>
</evidence>
<evidence type="ECO:0000313" key="9">
    <source>
        <dbReference type="EMBL" id="MBG8552521.1"/>
    </source>
</evidence>
<dbReference type="Gene3D" id="2.30.40.10">
    <property type="entry name" value="Urease, subunit C, domain 1"/>
    <property type="match status" value="1"/>
</dbReference>
<dbReference type="Pfam" id="PF01979">
    <property type="entry name" value="Amidohydro_1"/>
    <property type="match status" value="1"/>
</dbReference>
<keyword evidence="3 6" id="KW-0378">Hydrolase</keyword>
<evidence type="ECO:0000259" key="8">
    <source>
        <dbReference type="Pfam" id="PF13382"/>
    </source>
</evidence>
<dbReference type="InterPro" id="IPR006679">
    <property type="entry name" value="Adenine_deam"/>
</dbReference>
<dbReference type="SUPFAM" id="SSF51338">
    <property type="entry name" value="Composite domain of metallo-dependent hydrolases"/>
    <property type="match status" value="1"/>
</dbReference>
<dbReference type="Gene3D" id="3.20.20.140">
    <property type="entry name" value="Metal-dependent hydrolases"/>
    <property type="match status" value="1"/>
</dbReference>
<reference evidence="9 10" key="1">
    <citation type="submission" date="2020-11" db="EMBL/GenBank/DDBJ databases">
        <title>Hymenobacter sp.</title>
        <authorList>
            <person name="Kim M.K."/>
        </authorList>
    </citation>
    <scope>NUCLEOTIDE SEQUENCE [LARGE SCALE GENOMIC DNA]</scope>
    <source>
        <strain evidence="9 10">BT594</strain>
    </source>
</reference>
<protein>
    <recommendedName>
        <fullName evidence="2 6">Adenine deaminase</fullName>
        <shortName evidence="6">Adenase</shortName>
        <shortName evidence="6">Adenine aminase</shortName>
        <ecNumber evidence="2 6">3.5.4.2</ecNumber>
    </recommendedName>
</protein>
<evidence type="ECO:0000259" key="7">
    <source>
        <dbReference type="Pfam" id="PF01979"/>
    </source>
</evidence>
<comment type="cofactor">
    <cofactor evidence="6">
        <name>Mn(2+)</name>
        <dbReference type="ChEBI" id="CHEBI:29035"/>
    </cofactor>
</comment>
<dbReference type="Pfam" id="PF13382">
    <property type="entry name" value="Adenine_deam_C"/>
    <property type="match status" value="1"/>
</dbReference>
<evidence type="ECO:0000313" key="10">
    <source>
        <dbReference type="Proteomes" id="UP000601099"/>
    </source>
</evidence>
<dbReference type="RefSeq" id="WP_196953634.1">
    <property type="nucleotide sequence ID" value="NZ_JADWYK010000001.1"/>
</dbReference>
<dbReference type="HAMAP" id="MF_01518">
    <property type="entry name" value="Adenine_deamin"/>
    <property type="match status" value="1"/>
</dbReference>
<evidence type="ECO:0000256" key="6">
    <source>
        <dbReference type="HAMAP-Rule" id="MF_01518"/>
    </source>
</evidence>
<dbReference type="SUPFAM" id="SSF51556">
    <property type="entry name" value="Metallo-dependent hydrolases"/>
    <property type="match status" value="1"/>
</dbReference>
<dbReference type="EC" id="3.5.4.2" evidence="2 6"/>
<feature type="domain" description="Amidohydrolase-related" evidence="7">
    <location>
        <begin position="48"/>
        <end position="329"/>
    </location>
</feature>
<name>A0ABS0KXE1_9BACT</name>
<comment type="caution">
    <text evidence="9">The sequence shown here is derived from an EMBL/GenBank/DDBJ whole genome shotgun (WGS) entry which is preliminary data.</text>
</comment>
<dbReference type="Proteomes" id="UP000601099">
    <property type="component" value="Unassembled WGS sequence"/>
</dbReference>
<feature type="domain" description="Adenine deaminase C-terminal" evidence="8">
    <location>
        <begin position="381"/>
        <end position="547"/>
    </location>
</feature>
<comment type="similarity">
    <text evidence="1 6">Belongs to the metallo-dependent hydrolases superfamily. Adenine deaminase family.</text>
</comment>
<keyword evidence="10" id="KW-1185">Reference proteome</keyword>
<evidence type="ECO:0000256" key="1">
    <source>
        <dbReference type="ARBA" id="ARBA00006773"/>
    </source>
</evidence>
<proteinExistence type="inferred from homology"/>
<dbReference type="PANTHER" id="PTHR11113">
    <property type="entry name" value="N-ACETYLGLUCOSAMINE-6-PHOSPHATE DEACETYLASE"/>
    <property type="match status" value="1"/>
</dbReference>
<accession>A0ABS0KXE1</accession>
<dbReference type="InterPro" id="IPR011059">
    <property type="entry name" value="Metal-dep_hydrolase_composite"/>
</dbReference>
<dbReference type="InterPro" id="IPR006680">
    <property type="entry name" value="Amidohydro-rel"/>
</dbReference>
<sequence length="554" mass="59101">MSADFSLLANVVDLFANTIRPATVRVAAGRIAAIEPTGATEPDAALPYALPGFVDAHVHVESSLLVPSEFARLAVTHGTVATVSDPHEIGNVLGVAGVQYMLQNGAQVPFKFCFGAPSCVPATPFETAGAEITAADIELLFKEHPEIGYLAEMMNWPGVLSRDAGVMEKIRLAQQYGRPVDGHAPGLRGAEARRYAEAGISTDHECFTAEEALDKLAVGMKILIREGSAARNFEALIDLLPAHYENLMFCSDDKHPDTLVLGHINQLVQRAVARGQEVLKVLRVACRNPVEHYRLPVGLLRVGDAADFIVVDDLTDFRVRQTYLDGQLVAESGQTRIPAVPVAVVNNFVASTVQAADFELQVPKTKNQQSTIRVIECFDGQLITARHDVPARVGNGLVLPDVARDILKLSVVNRYQAAAPAVAFIQGFGLKGGALASSVGHDSHNITAVGCDDESLARAVNLVMEARGGLAAVGPNGQELILPLPVAGLMSDREGYHVAEAYAAVDALAKQLGSPLQAPFMTLSFMALLVIPSLKLSDKGLFDGEAFRFVEAVV</sequence>
<gene>
    <name evidence="6 9" type="primary">ade</name>
    <name evidence="9" type="ORF">I5L79_03135</name>
</gene>